<evidence type="ECO:0000313" key="2">
    <source>
        <dbReference type="EMBL" id="KAK7474370.1"/>
    </source>
</evidence>
<organism evidence="2 4">
    <name type="scientific">Batillaria attramentaria</name>
    <dbReference type="NCBI Taxonomy" id="370345"/>
    <lineage>
        <taxon>Eukaryota</taxon>
        <taxon>Metazoa</taxon>
        <taxon>Spiralia</taxon>
        <taxon>Lophotrochozoa</taxon>
        <taxon>Mollusca</taxon>
        <taxon>Gastropoda</taxon>
        <taxon>Caenogastropoda</taxon>
        <taxon>Sorbeoconcha</taxon>
        <taxon>Cerithioidea</taxon>
        <taxon>Batillariidae</taxon>
        <taxon>Batillaria</taxon>
    </lineage>
</organism>
<reference evidence="2" key="3">
    <citation type="submission" date="2023-01" db="EMBL/GenBank/DDBJ databases">
        <authorList>
            <person name="Patra A."/>
        </authorList>
    </citation>
    <scope>NUCLEOTIDE SEQUENCE</scope>
    <source>
        <strain evidence="2">Wonlab-2016</strain>
        <tissue evidence="2">Foot muscle</tissue>
    </source>
</reference>
<reference evidence="2" key="1">
    <citation type="submission" date="2020-09" db="EMBL/GenBank/DDBJ databases">
        <authorList>
            <person name="Won Y."/>
        </authorList>
    </citation>
    <scope>NUCLEOTIDE SEQUENCE</scope>
    <source>
        <strain evidence="2">Wonlab-2016</strain>
        <tissue evidence="2">Foot muscle</tissue>
    </source>
</reference>
<evidence type="ECO:0000313" key="4">
    <source>
        <dbReference type="Proteomes" id="UP001519460"/>
    </source>
</evidence>
<dbReference type="EMBL" id="JACVVK020000227">
    <property type="protein sequence ID" value="KAK7483442.1"/>
    <property type="molecule type" value="Genomic_DNA"/>
</dbReference>
<evidence type="ECO:0000313" key="3">
    <source>
        <dbReference type="EMBL" id="KAK7483442.1"/>
    </source>
</evidence>
<dbReference type="Proteomes" id="UP001519460">
    <property type="component" value="Unassembled WGS sequence"/>
</dbReference>
<keyword evidence="4" id="KW-1185">Reference proteome</keyword>
<feature type="compositionally biased region" description="Low complexity" evidence="1">
    <location>
        <begin position="30"/>
        <end position="46"/>
    </location>
</feature>
<name>A0ABD0JHZ0_9CAEN</name>
<feature type="region of interest" description="Disordered" evidence="1">
    <location>
        <begin position="1"/>
        <end position="56"/>
    </location>
</feature>
<evidence type="ECO:0000256" key="1">
    <source>
        <dbReference type="SAM" id="MobiDB-lite"/>
    </source>
</evidence>
<protein>
    <submittedName>
        <fullName evidence="2">Uncharacterized protein</fullName>
    </submittedName>
</protein>
<gene>
    <name evidence="3" type="ORF">BaRGS_00025382</name>
    <name evidence="2" type="ORF">BaRGS_00034418</name>
</gene>
<dbReference type="EMBL" id="JACVVK020000439">
    <property type="protein sequence ID" value="KAK7474370.1"/>
    <property type="molecule type" value="Genomic_DNA"/>
</dbReference>
<accession>A0ABD0JHZ0</accession>
<sequence length="76" mass="8137">MENDIDRPVDTAASQSAFDRDQSYEDISQSAPESTTLAPAPSPTTSHDTCSSDDISRITLDDNDVTAVHELSPPTV</sequence>
<reference evidence="2 4" key="2">
    <citation type="journal article" date="2023" name="Sci. Data">
        <title>Genome assembly of the Korean intertidal mud-creeper Batillaria attramentaria.</title>
        <authorList>
            <person name="Patra A.K."/>
            <person name="Ho P.T."/>
            <person name="Jun S."/>
            <person name="Lee S.J."/>
            <person name="Kim Y."/>
            <person name="Won Y.J."/>
        </authorList>
    </citation>
    <scope>NUCLEOTIDE SEQUENCE [LARGE SCALE GENOMIC DNA]</scope>
    <source>
        <strain evidence="2">Wonlab-2016</strain>
    </source>
</reference>
<dbReference type="AlphaFoldDB" id="A0ABD0JHZ0"/>
<comment type="caution">
    <text evidence="2">The sequence shown here is derived from an EMBL/GenBank/DDBJ whole genome shotgun (WGS) entry which is preliminary data.</text>
</comment>
<proteinExistence type="predicted"/>